<feature type="transmembrane region" description="Helical" evidence="2">
    <location>
        <begin position="81"/>
        <end position="99"/>
    </location>
</feature>
<keyword evidence="2" id="KW-1133">Transmembrane helix</keyword>
<protein>
    <recommendedName>
        <fullName evidence="1">Phosphatidylglycerophosphatase A</fullName>
        <ecNumber evidence="1">3.1.3.27</ecNumber>
    </recommendedName>
    <alternativeName>
        <fullName evidence="1">Phosphatidylglycerolphosphate phosphatase A</fullName>
    </alternativeName>
</protein>
<dbReference type="UniPathway" id="UPA00084">
    <property type="reaction ID" value="UER00504"/>
</dbReference>
<gene>
    <name evidence="4" type="ORF">Deia_00345</name>
</gene>
<keyword evidence="1" id="KW-0479">Metal-binding</keyword>
<accession>A0A5B8XFW5</accession>
<dbReference type="InterPro" id="IPR007686">
    <property type="entry name" value="YutG/PgpA"/>
</dbReference>
<comment type="function">
    <text evidence="1">Lipid phosphatase which dephosphorylates phosphatidylglycerophosphate (PGP) to phosphatidylglycerol (PG).</text>
</comment>
<keyword evidence="1" id="KW-0460">Magnesium</keyword>
<feature type="transmembrane region" description="Helical" evidence="2">
    <location>
        <begin position="106"/>
        <end position="123"/>
    </location>
</feature>
<dbReference type="SUPFAM" id="SSF101307">
    <property type="entry name" value="YutG-like"/>
    <property type="match status" value="1"/>
</dbReference>
<dbReference type="GO" id="GO:0009395">
    <property type="term" value="P:phospholipid catabolic process"/>
    <property type="evidence" value="ECO:0007669"/>
    <property type="project" value="UniProtKB-KW"/>
</dbReference>
<sequence>MQINDLIATFFYSGKSPKMPGTMGTFAALITSIPLLFFDKNFAFICFVISIITLVIGVKSADIYSKKVKNSDPKEVVIDEVCGYYISITIFFFICGNFCEKQQFSSLLLNFFMFRFFDIIKPFPISYIDKNTKGGIGIMLDDVIAGIFSSITSIMAIKILY</sequence>
<dbReference type="Pfam" id="PF04608">
    <property type="entry name" value="PgpA"/>
    <property type="match status" value="1"/>
</dbReference>
<proteinExistence type="predicted"/>
<comment type="subcellular location">
    <subcellularLocation>
        <location evidence="1">Cell inner membrane</location>
        <topology evidence="1">Multi-pass membrane protein</topology>
    </subcellularLocation>
</comment>
<feature type="domain" description="YutG/PgpA" evidence="3">
    <location>
        <begin position="6"/>
        <end position="156"/>
    </location>
</feature>
<dbReference type="EMBL" id="CP029077">
    <property type="protein sequence ID" value="QED23151.1"/>
    <property type="molecule type" value="Genomic_DNA"/>
</dbReference>
<dbReference type="AlphaFoldDB" id="A0A5B8XFW5"/>
<dbReference type="GO" id="GO:0005886">
    <property type="term" value="C:plasma membrane"/>
    <property type="evidence" value="ECO:0007669"/>
    <property type="project" value="UniProtKB-SubCell"/>
</dbReference>
<keyword evidence="1 2" id="KW-0472">Membrane</keyword>
<dbReference type="Proteomes" id="UP000321934">
    <property type="component" value="Chromosome"/>
</dbReference>
<keyword evidence="1" id="KW-0997">Cell inner membrane</keyword>
<dbReference type="GO" id="GO:0046872">
    <property type="term" value="F:metal ion binding"/>
    <property type="evidence" value="ECO:0007669"/>
    <property type="project" value="UniProtKB-KW"/>
</dbReference>
<comment type="pathway">
    <text evidence="1">Phospholipid metabolism; phosphatidylglycerol biosynthesis; phosphatidylglycerol from CDP-diacylglycerol: step 2/2.</text>
</comment>
<comment type="catalytic activity">
    <reaction evidence="1">
        <text>a 1,2-diacyl-sn-glycero-3-phospho-(1'-sn-glycero-3'-phosphate) + H2O = a 1,2-diacyl-sn-glycero-3-phospho-(1'-sn-glycerol) + phosphate</text>
        <dbReference type="Rhea" id="RHEA:33751"/>
        <dbReference type="ChEBI" id="CHEBI:15377"/>
        <dbReference type="ChEBI" id="CHEBI:43474"/>
        <dbReference type="ChEBI" id="CHEBI:60110"/>
        <dbReference type="ChEBI" id="CHEBI:64716"/>
        <dbReference type="EC" id="3.1.3.27"/>
    </reaction>
</comment>
<dbReference type="CDD" id="cd06971">
    <property type="entry name" value="PgpA"/>
    <property type="match status" value="1"/>
</dbReference>
<comment type="cofactor">
    <cofactor evidence="1">
        <name>Mg(2+)</name>
        <dbReference type="ChEBI" id="CHEBI:18420"/>
    </cofactor>
</comment>
<feature type="transmembrane region" description="Helical" evidence="2">
    <location>
        <begin position="20"/>
        <end position="37"/>
    </location>
</feature>
<name>A0A5B8XFW5_9RICK</name>
<evidence type="ECO:0000313" key="4">
    <source>
        <dbReference type="EMBL" id="QED23151.1"/>
    </source>
</evidence>
<dbReference type="PIRSF" id="PIRSF006162">
    <property type="entry name" value="PgpA"/>
    <property type="match status" value="1"/>
</dbReference>
<dbReference type="InterPro" id="IPR036681">
    <property type="entry name" value="PgpA-like_sf"/>
</dbReference>
<dbReference type="InterPro" id="IPR026037">
    <property type="entry name" value="PgpA"/>
</dbReference>
<dbReference type="RefSeq" id="WP_146820442.1">
    <property type="nucleotide sequence ID" value="NZ_CP029077.1"/>
</dbReference>
<reference evidence="4 5" key="1">
    <citation type="journal article" date="2019" name="ISME J.">
        <title>Deianiraea, an extracellular bacterium associated with the ciliate Paramecium, suggests an alternative scenario for the evolution of Rickettsiales.</title>
        <authorList>
            <person name="Castelli M."/>
            <person name="Sabaneyeva E."/>
            <person name="Lanzoni O."/>
            <person name="Lebedeva N."/>
            <person name="Floriano A.M."/>
            <person name="Gaiarsa S."/>
            <person name="Benken K."/>
            <person name="Modeo L."/>
            <person name="Bandi C."/>
            <person name="Potekhin A."/>
            <person name="Sassera D."/>
            <person name="Petroni G."/>
        </authorList>
    </citation>
    <scope>NUCLEOTIDE SEQUENCE [LARGE SCALE GENOMIC DNA]</scope>
    <source>
        <strain evidence="4">CyL4-1</strain>
    </source>
</reference>
<organism evidence="4 5">
    <name type="scientific">Candidatus Deianiraea vastatrix</name>
    <dbReference type="NCBI Taxonomy" id="2163644"/>
    <lineage>
        <taxon>Bacteria</taxon>
        <taxon>Pseudomonadati</taxon>
        <taxon>Pseudomonadota</taxon>
        <taxon>Alphaproteobacteria</taxon>
        <taxon>Rickettsiales</taxon>
        <taxon>Candidatus Deianiraeaceae</taxon>
        <taxon>Candidatus Deianiraea</taxon>
    </lineage>
</organism>
<feature type="transmembrane region" description="Helical" evidence="2">
    <location>
        <begin position="143"/>
        <end position="160"/>
    </location>
</feature>
<evidence type="ECO:0000256" key="1">
    <source>
        <dbReference type="PIRNR" id="PIRNR006162"/>
    </source>
</evidence>
<feature type="transmembrane region" description="Helical" evidence="2">
    <location>
        <begin position="42"/>
        <end position="61"/>
    </location>
</feature>
<evidence type="ECO:0000313" key="5">
    <source>
        <dbReference type="Proteomes" id="UP000321934"/>
    </source>
</evidence>
<keyword evidence="1" id="KW-0442">Lipid degradation</keyword>
<dbReference type="GO" id="GO:0006655">
    <property type="term" value="P:phosphatidylglycerol biosynthetic process"/>
    <property type="evidence" value="ECO:0007669"/>
    <property type="project" value="UniProtKB-UniPathway"/>
</dbReference>
<keyword evidence="1 2" id="KW-0812">Transmembrane</keyword>
<keyword evidence="1" id="KW-0443">Lipid metabolism</keyword>
<evidence type="ECO:0000259" key="3">
    <source>
        <dbReference type="Pfam" id="PF04608"/>
    </source>
</evidence>
<dbReference type="PANTHER" id="PTHR36305:SF1">
    <property type="entry name" value="PHOSPHATIDYLGLYCEROPHOSPHATASE A"/>
    <property type="match status" value="1"/>
</dbReference>
<dbReference type="PANTHER" id="PTHR36305">
    <property type="entry name" value="PHOSPHATIDYLGLYCEROPHOSPHATASE A"/>
    <property type="match status" value="1"/>
</dbReference>
<keyword evidence="5" id="KW-1185">Reference proteome</keyword>
<dbReference type="GO" id="GO:0008962">
    <property type="term" value="F:phosphatidylglycerophosphatase activity"/>
    <property type="evidence" value="ECO:0007669"/>
    <property type="project" value="UniProtKB-EC"/>
</dbReference>
<dbReference type="EC" id="3.1.3.27" evidence="1"/>
<keyword evidence="1" id="KW-0595">Phospholipid degradation</keyword>
<keyword evidence="1" id="KW-1003">Cell membrane</keyword>
<evidence type="ECO:0000256" key="2">
    <source>
        <dbReference type="SAM" id="Phobius"/>
    </source>
</evidence>
<dbReference type="OrthoDB" id="9804091at2"/>
<keyword evidence="1" id="KW-0378">Hydrolase</keyword>
<keyword evidence="1" id="KW-1208">Phospholipid metabolism</keyword>